<dbReference type="GO" id="GO:0004497">
    <property type="term" value="F:monooxygenase activity"/>
    <property type="evidence" value="ECO:0007669"/>
    <property type="project" value="UniProtKB-KW"/>
</dbReference>
<reference evidence="17 18" key="1">
    <citation type="submission" date="2020-01" db="EMBL/GenBank/DDBJ databases">
        <authorList>
            <consortium name="DOE Joint Genome Institute"/>
            <person name="Haridas S."/>
            <person name="Albert R."/>
            <person name="Binder M."/>
            <person name="Bloem J."/>
            <person name="Labutti K."/>
            <person name="Salamov A."/>
            <person name="Andreopoulos B."/>
            <person name="Baker S.E."/>
            <person name="Barry K."/>
            <person name="Bills G."/>
            <person name="Bluhm B.H."/>
            <person name="Cannon C."/>
            <person name="Castanera R."/>
            <person name="Culley D.E."/>
            <person name="Daum C."/>
            <person name="Ezra D."/>
            <person name="Gonzalez J.B."/>
            <person name="Henrissat B."/>
            <person name="Kuo A."/>
            <person name="Liang C."/>
            <person name="Lipzen A."/>
            <person name="Lutzoni F."/>
            <person name="Magnuson J."/>
            <person name="Mondo S."/>
            <person name="Nolan M."/>
            <person name="Ohm R."/>
            <person name="Pangilinan J."/>
            <person name="Park H.-J.H."/>
            <person name="Ramirez L."/>
            <person name="Alfaro M."/>
            <person name="Sun H."/>
            <person name="Tritt A."/>
            <person name="Yoshinaga Y."/>
            <person name="Zwiers L.-H.L."/>
            <person name="Turgeon B.G."/>
            <person name="Goodwin S.B."/>
            <person name="Spatafora J.W."/>
            <person name="Crous P.W."/>
            <person name="Grigoriev I.V."/>
        </authorList>
    </citation>
    <scope>NUCLEOTIDE SEQUENCE [LARGE SCALE GENOMIC DNA]</scope>
    <source>
        <strain evidence="17 18">CBS 611.86</strain>
    </source>
</reference>
<evidence type="ECO:0000256" key="4">
    <source>
        <dbReference type="ARBA" id="ARBA00022723"/>
    </source>
</evidence>
<evidence type="ECO:0000256" key="1">
    <source>
        <dbReference type="ARBA" id="ARBA00001973"/>
    </source>
</evidence>
<dbReference type="GO" id="GO:0030245">
    <property type="term" value="P:cellulose catabolic process"/>
    <property type="evidence" value="ECO:0007669"/>
    <property type="project" value="UniProtKB-KW"/>
</dbReference>
<evidence type="ECO:0000313" key="17">
    <source>
        <dbReference type="EMBL" id="KAF2866099.1"/>
    </source>
</evidence>
<keyword evidence="18" id="KW-1185">Reference proteome</keyword>
<keyword evidence="5" id="KW-0732">Signal</keyword>
<evidence type="ECO:0000256" key="14">
    <source>
        <dbReference type="ARBA" id="ARBA00045077"/>
    </source>
</evidence>
<dbReference type="InterPro" id="IPR005103">
    <property type="entry name" value="AA9_LPMO"/>
</dbReference>
<keyword evidence="17" id="KW-0378">Hydrolase</keyword>
<dbReference type="Proteomes" id="UP000481861">
    <property type="component" value="Unassembled WGS sequence"/>
</dbReference>
<keyword evidence="6" id="KW-0136">Cellulose degradation</keyword>
<dbReference type="PANTHER" id="PTHR33353">
    <property type="entry name" value="PUTATIVE (AFU_ORTHOLOGUE AFUA_1G12560)-RELATED"/>
    <property type="match status" value="1"/>
</dbReference>
<keyword evidence="10" id="KW-1015">Disulfide bond</keyword>
<dbReference type="GO" id="GO:0016787">
    <property type="term" value="F:hydrolase activity"/>
    <property type="evidence" value="ECO:0007669"/>
    <property type="project" value="UniProtKB-KW"/>
</dbReference>
<evidence type="ECO:0000256" key="8">
    <source>
        <dbReference type="ARBA" id="ARBA00023008"/>
    </source>
</evidence>
<dbReference type="Gene3D" id="2.70.50.70">
    <property type="match status" value="1"/>
</dbReference>
<evidence type="ECO:0000256" key="6">
    <source>
        <dbReference type="ARBA" id="ARBA00023001"/>
    </source>
</evidence>
<comment type="similarity">
    <text evidence="13">Belongs to the polysaccharide monooxygenase AA9 family.</text>
</comment>
<evidence type="ECO:0000256" key="2">
    <source>
        <dbReference type="ARBA" id="ARBA00004613"/>
    </source>
</evidence>
<comment type="catalytic activity">
    <reaction evidence="14">
        <text>[(1-&gt;4)-beta-D-glucosyl]n+m + reduced acceptor + O2 = 4-dehydro-beta-D-glucosyl-[(1-&gt;4)-beta-D-glucosyl]n-1 + [(1-&gt;4)-beta-D-glucosyl]m + acceptor + H2O.</text>
        <dbReference type="EC" id="1.14.99.56"/>
    </reaction>
</comment>
<proteinExistence type="inferred from homology"/>
<evidence type="ECO:0000256" key="5">
    <source>
        <dbReference type="ARBA" id="ARBA00022729"/>
    </source>
</evidence>
<keyword evidence="4" id="KW-0479">Metal-binding</keyword>
<dbReference type="EMBL" id="JAADJZ010000029">
    <property type="protein sequence ID" value="KAF2866099.1"/>
    <property type="molecule type" value="Genomic_DNA"/>
</dbReference>
<evidence type="ECO:0000256" key="7">
    <source>
        <dbReference type="ARBA" id="ARBA00023002"/>
    </source>
</evidence>
<keyword evidence="9" id="KW-0503">Monooxygenase</keyword>
<keyword evidence="11" id="KW-0119">Carbohydrate metabolism</keyword>
<dbReference type="GO" id="GO:0005576">
    <property type="term" value="C:extracellular region"/>
    <property type="evidence" value="ECO:0007669"/>
    <property type="project" value="UniProtKB-SubCell"/>
</dbReference>
<sequence>MSQLNSSSMAPPAKNSNTAGIVHGGPAQIYLAKVPANTDITKFTGYEPNANWFKIVSFAQKNDTAWVTLDATEVKFTIPKKTPPGLYLLRIEAFWPNYQVDGTQWYVNCAQVDIVGSGGGTPSGFAKFPGSYKIDGPGILVSNDQYQSKNLKKYVAPGPAVWTG</sequence>
<evidence type="ECO:0000256" key="11">
    <source>
        <dbReference type="ARBA" id="ARBA00023277"/>
    </source>
</evidence>
<comment type="cofactor">
    <cofactor evidence="1">
        <name>Cu(2+)</name>
        <dbReference type="ChEBI" id="CHEBI:29036"/>
    </cofactor>
</comment>
<keyword evidence="8" id="KW-0186">Copper</keyword>
<keyword evidence="7" id="KW-0560">Oxidoreductase</keyword>
<evidence type="ECO:0000256" key="3">
    <source>
        <dbReference type="ARBA" id="ARBA00022525"/>
    </source>
</evidence>
<dbReference type="PANTHER" id="PTHR33353:SF10">
    <property type="entry name" value="ENDO-BETA-1,4-GLUCANASE D"/>
    <property type="match status" value="1"/>
</dbReference>
<organism evidence="17 18">
    <name type="scientific">Massariosphaeria phaeospora</name>
    <dbReference type="NCBI Taxonomy" id="100035"/>
    <lineage>
        <taxon>Eukaryota</taxon>
        <taxon>Fungi</taxon>
        <taxon>Dikarya</taxon>
        <taxon>Ascomycota</taxon>
        <taxon>Pezizomycotina</taxon>
        <taxon>Dothideomycetes</taxon>
        <taxon>Pleosporomycetidae</taxon>
        <taxon>Pleosporales</taxon>
        <taxon>Pleosporales incertae sedis</taxon>
        <taxon>Massariosphaeria</taxon>
    </lineage>
</organism>
<gene>
    <name evidence="17" type="ORF">BDV95DRAFT_611971</name>
</gene>
<evidence type="ECO:0000256" key="12">
    <source>
        <dbReference type="ARBA" id="ARBA00023326"/>
    </source>
</evidence>
<evidence type="ECO:0000256" key="15">
    <source>
        <dbReference type="ARBA" id="ARBA00047174"/>
    </source>
</evidence>
<name>A0A7C8M2J5_9PLEO</name>
<keyword evidence="3" id="KW-0964">Secreted</keyword>
<evidence type="ECO:0000256" key="13">
    <source>
        <dbReference type="ARBA" id="ARBA00044502"/>
    </source>
</evidence>
<evidence type="ECO:0000256" key="9">
    <source>
        <dbReference type="ARBA" id="ARBA00023033"/>
    </source>
</evidence>
<dbReference type="EC" id="1.14.99.56" evidence="15"/>
<dbReference type="GO" id="GO:0046872">
    <property type="term" value="F:metal ion binding"/>
    <property type="evidence" value="ECO:0007669"/>
    <property type="project" value="UniProtKB-KW"/>
</dbReference>
<dbReference type="OrthoDB" id="6038816at2759"/>
<comment type="subcellular location">
    <subcellularLocation>
        <location evidence="2">Secreted</location>
    </subcellularLocation>
</comment>
<accession>A0A7C8M2J5</accession>
<feature type="domain" description="Auxiliary Activity family 9 catalytic" evidence="16">
    <location>
        <begin position="21"/>
        <end position="147"/>
    </location>
</feature>
<evidence type="ECO:0000313" key="18">
    <source>
        <dbReference type="Proteomes" id="UP000481861"/>
    </source>
</evidence>
<dbReference type="AlphaFoldDB" id="A0A7C8M2J5"/>
<evidence type="ECO:0000256" key="10">
    <source>
        <dbReference type="ARBA" id="ARBA00023157"/>
    </source>
</evidence>
<comment type="caution">
    <text evidence="17">The sequence shown here is derived from an EMBL/GenBank/DDBJ whole genome shotgun (WGS) entry which is preliminary data.</text>
</comment>
<protein>
    <recommendedName>
        <fullName evidence="15">lytic cellulose monooxygenase (C4-dehydrogenating)</fullName>
        <ecNumber evidence="15">1.14.99.56</ecNumber>
    </recommendedName>
</protein>
<dbReference type="Pfam" id="PF03443">
    <property type="entry name" value="AA9"/>
    <property type="match status" value="1"/>
</dbReference>
<keyword evidence="12" id="KW-0624">Polysaccharide degradation</keyword>
<dbReference type="InterPro" id="IPR049892">
    <property type="entry name" value="AA9"/>
</dbReference>
<evidence type="ECO:0000259" key="16">
    <source>
        <dbReference type="Pfam" id="PF03443"/>
    </source>
</evidence>